<reference evidence="2" key="1">
    <citation type="submission" date="2023-07" db="EMBL/GenBank/DDBJ databases">
        <title>Chromosome-level genome assembly of Artemia franciscana.</title>
        <authorList>
            <person name="Jo E."/>
        </authorList>
    </citation>
    <scope>NUCLEOTIDE SEQUENCE</scope>
    <source>
        <tissue evidence="2">Whole body</tissue>
    </source>
</reference>
<dbReference type="Proteomes" id="UP001187531">
    <property type="component" value="Unassembled WGS sequence"/>
</dbReference>
<keyword evidence="3" id="KW-1185">Reference proteome</keyword>
<evidence type="ECO:0000313" key="2">
    <source>
        <dbReference type="EMBL" id="KAK2702564.1"/>
    </source>
</evidence>
<gene>
    <name evidence="2" type="ORF">QYM36_018830</name>
</gene>
<proteinExistence type="predicted"/>
<dbReference type="EMBL" id="JAVRJZ010000257">
    <property type="protein sequence ID" value="KAK2702564.1"/>
    <property type="molecule type" value="Genomic_DNA"/>
</dbReference>
<comment type="caution">
    <text evidence="2">The sequence shown here is derived from an EMBL/GenBank/DDBJ whole genome shotgun (WGS) entry which is preliminary data.</text>
</comment>
<feature type="region of interest" description="Disordered" evidence="1">
    <location>
        <begin position="456"/>
        <end position="476"/>
    </location>
</feature>
<dbReference type="AlphaFoldDB" id="A0AA88H8U4"/>
<sequence length="557" mass="64185">MLDFNIGRRRSYFNIGEGGQMNKNSVNEKEIRGRGGLGFRRRSDCKNSRKGLYLNRGKAEQMNEGKLKDKQTRGRGFCMGSERLDINSDRKRLCFSCGKGEWMNRSSANDTDTRVRGGLRFSRGSKKPCFNNGRERSYLNRGKGEGMNRGRVSDKETRGRDSSVFSRGIDMLDLNICGARPYFNSRNVNYKGTTGRGRSGFNRGRTRIDFKNVQGVHYSKIGEEEPINRRTTVIKEALSAIIKLLQKRLEITLKERDHCRDEIKKLVYDGCIYETLNNLCHECIKYMMHTENSLNNSESFGFKKYSLIPLFEKILQISCSDDFQRQISIKEAIDNFRPNIRDNFPPEGRNRGPGILVYLGRGGRPVINNAKLRPYLNTESRQRINGGKISGDNIRGRESSGFSRSTDILDFKIGRSNIGEGERMNRKSGLKRIPDCKNSKERPYLIRGQADNTRVDFKNGRGSQYSNRGKEEPMNRCSANDQETIEAALMTIEPLIAEIKHLQKQVEITLKERNHCREEIKKIIYFSDVCELIHLLCHECIKYMMHTENRMKDSEYL</sequence>
<feature type="region of interest" description="Disordered" evidence="1">
    <location>
        <begin position="132"/>
        <end position="160"/>
    </location>
</feature>
<evidence type="ECO:0000313" key="3">
    <source>
        <dbReference type="Proteomes" id="UP001187531"/>
    </source>
</evidence>
<organism evidence="2 3">
    <name type="scientific">Artemia franciscana</name>
    <name type="common">Brine shrimp</name>
    <name type="synonym">Artemia sanfranciscana</name>
    <dbReference type="NCBI Taxonomy" id="6661"/>
    <lineage>
        <taxon>Eukaryota</taxon>
        <taxon>Metazoa</taxon>
        <taxon>Ecdysozoa</taxon>
        <taxon>Arthropoda</taxon>
        <taxon>Crustacea</taxon>
        <taxon>Branchiopoda</taxon>
        <taxon>Anostraca</taxon>
        <taxon>Artemiidae</taxon>
        <taxon>Artemia</taxon>
    </lineage>
</organism>
<evidence type="ECO:0000256" key="1">
    <source>
        <dbReference type="SAM" id="MobiDB-lite"/>
    </source>
</evidence>
<protein>
    <submittedName>
        <fullName evidence="2">Uncharacterized protein</fullName>
    </submittedName>
</protein>
<feature type="compositionally biased region" description="Basic and acidic residues" evidence="1">
    <location>
        <begin position="133"/>
        <end position="160"/>
    </location>
</feature>
<name>A0AA88H8U4_ARTSF</name>
<accession>A0AA88H8U4</accession>